<reference evidence="2" key="1">
    <citation type="submission" date="2013-08" db="EMBL/GenBank/DDBJ databases">
        <authorList>
            <person name="Mendez C."/>
            <person name="Richter M."/>
            <person name="Ferrer M."/>
            <person name="Sanchez J."/>
        </authorList>
    </citation>
    <scope>NUCLEOTIDE SEQUENCE</scope>
</reference>
<organism evidence="2">
    <name type="scientific">mine drainage metagenome</name>
    <dbReference type="NCBI Taxonomy" id="410659"/>
    <lineage>
        <taxon>unclassified sequences</taxon>
        <taxon>metagenomes</taxon>
        <taxon>ecological metagenomes</taxon>
    </lineage>
</organism>
<feature type="domain" description="DUF4277" evidence="1">
    <location>
        <begin position="10"/>
        <end position="75"/>
    </location>
</feature>
<reference evidence="2" key="2">
    <citation type="journal article" date="2014" name="ISME J.">
        <title>Microbial stratification in low pH oxic and suboxic macroscopic growths along an acid mine drainage.</title>
        <authorList>
            <person name="Mendez-Garcia C."/>
            <person name="Mesa V."/>
            <person name="Sprenger R.R."/>
            <person name="Richter M."/>
            <person name="Diez M.S."/>
            <person name="Solano J."/>
            <person name="Bargiela R."/>
            <person name="Golyshina O.V."/>
            <person name="Manteca A."/>
            <person name="Ramos J.L."/>
            <person name="Gallego J.R."/>
            <person name="Llorente I."/>
            <person name="Martins Dos Santos V.A."/>
            <person name="Jensen O.N."/>
            <person name="Pelaez A.I."/>
            <person name="Sanchez J."/>
            <person name="Ferrer M."/>
        </authorList>
    </citation>
    <scope>NUCLEOTIDE SEQUENCE</scope>
</reference>
<accession>T1C7K3</accession>
<comment type="caution">
    <text evidence="2">The sequence shown here is derived from an EMBL/GenBank/DDBJ whole genome shotgun (WGS) entry which is preliminary data.</text>
</comment>
<dbReference type="Pfam" id="PF14104">
    <property type="entry name" value="DUF4277"/>
    <property type="match status" value="1"/>
</dbReference>
<evidence type="ECO:0000313" key="2">
    <source>
        <dbReference type="EMBL" id="EQD76893.1"/>
    </source>
</evidence>
<evidence type="ECO:0000259" key="1">
    <source>
        <dbReference type="Pfam" id="PF14104"/>
    </source>
</evidence>
<feature type="non-terminal residue" evidence="2">
    <location>
        <position position="113"/>
    </location>
</feature>
<dbReference type="EMBL" id="AUZX01002365">
    <property type="protein sequence ID" value="EQD76893.1"/>
    <property type="molecule type" value="Genomic_DNA"/>
</dbReference>
<name>T1C7K3_9ZZZZ</name>
<feature type="non-terminal residue" evidence="2">
    <location>
        <position position="1"/>
    </location>
</feature>
<sequence length="113" mass="12309">ARLLLAPAKVLGVVVRNLVVHHGPVYAMGEWASTYDADLLGLSEREVAGLNDDRVGRMLTRLFDADRASLLTGVVLDMVRTFDIDCSQLHNDSTSITLSGVNYPEVTTRGNQP</sequence>
<dbReference type="AlphaFoldDB" id="T1C7K3"/>
<protein>
    <recommendedName>
        <fullName evidence="1">DUF4277 domain-containing protein</fullName>
    </recommendedName>
</protein>
<proteinExistence type="predicted"/>
<gene>
    <name evidence="2" type="ORF">B1A_03207</name>
</gene>
<dbReference type="InterPro" id="IPR025457">
    <property type="entry name" value="DUF4277"/>
</dbReference>